<dbReference type="Gene3D" id="3.30.460.10">
    <property type="entry name" value="Beta Polymerase, domain 2"/>
    <property type="match status" value="1"/>
</dbReference>
<dbReference type="Pfam" id="PF10391">
    <property type="entry name" value="DNA_pol_lambd_f"/>
    <property type="match status" value="1"/>
</dbReference>
<dbReference type="eggNOG" id="KOG2534">
    <property type="taxonomic scope" value="Eukaryota"/>
</dbReference>
<dbReference type="GO" id="GO:0003677">
    <property type="term" value="F:DNA binding"/>
    <property type="evidence" value="ECO:0007669"/>
    <property type="project" value="UniProtKB-UniRule"/>
</dbReference>
<comment type="function">
    <text evidence="3">DNA polymerase that functions in several pathways of DNA repair. Involved in base excision repair (BER) responsible for repair of lesions that give rise to abasic (AP) sites in DNA. Also contributes to DNA double-strand break repair by non-homologous end joining and homologous recombination. Has both template-dependent and template-independent (terminal transferase) DNA polymerase activities. Has also a 5'-deoxyribose-5-phosphate lyase (dRP lyase) activity.</text>
</comment>
<evidence type="ECO:0000256" key="3">
    <source>
        <dbReference type="RuleBase" id="RU366014"/>
    </source>
</evidence>
<dbReference type="PRINTS" id="PR00869">
    <property type="entry name" value="DNAPOLX"/>
</dbReference>
<comment type="similarity">
    <text evidence="3">Belongs to the DNA polymerase type-X family.</text>
</comment>
<dbReference type="EC" id="2.7.7.7" evidence="3"/>
<dbReference type="InterPro" id="IPR018944">
    <property type="entry name" value="DNA_pol_lambd_fingers_domain"/>
</dbReference>
<dbReference type="Gene3D" id="1.10.150.110">
    <property type="entry name" value="DNA polymerase beta, N-terminal domain-like"/>
    <property type="match status" value="1"/>
</dbReference>
<dbReference type="InterPro" id="IPR037160">
    <property type="entry name" value="DNA_Pol_thumb_sf"/>
</dbReference>
<reference evidence="6 7" key="1">
    <citation type="submission" date="2015-12" db="EMBL/GenBank/DDBJ databases">
        <title>Draft genome sequence of Moniliophthora roreri, the causal agent of frosty pod rot of cacao.</title>
        <authorList>
            <person name="Aime M.C."/>
            <person name="Diaz-Valderrama J.R."/>
            <person name="Kijpornyongpan T."/>
            <person name="Phillips-Mora W."/>
        </authorList>
    </citation>
    <scope>NUCLEOTIDE SEQUENCE [LARGE SCALE GENOMIC DNA]</scope>
    <source>
        <strain evidence="6 7">MCA 2952</strain>
    </source>
</reference>
<evidence type="ECO:0000256" key="4">
    <source>
        <dbReference type="SAM" id="MobiDB-lite"/>
    </source>
</evidence>
<dbReference type="Proteomes" id="UP000054988">
    <property type="component" value="Unassembled WGS sequence"/>
</dbReference>
<dbReference type="AlphaFoldDB" id="A0A0W0GBH5"/>
<dbReference type="InterPro" id="IPR002008">
    <property type="entry name" value="DNA_pol_X_beta-like"/>
</dbReference>
<evidence type="ECO:0000313" key="7">
    <source>
        <dbReference type="Proteomes" id="UP000054988"/>
    </source>
</evidence>
<evidence type="ECO:0000259" key="5">
    <source>
        <dbReference type="SMART" id="SM00483"/>
    </source>
</evidence>
<keyword evidence="1 3" id="KW-0808">Transferase</keyword>
<dbReference type="GO" id="GO:0006303">
    <property type="term" value="P:double-strand break repair via nonhomologous end joining"/>
    <property type="evidence" value="ECO:0007669"/>
    <property type="project" value="TreeGrafter"/>
</dbReference>
<feature type="compositionally biased region" description="Basic and acidic residues" evidence="4">
    <location>
        <begin position="216"/>
        <end position="237"/>
    </location>
</feature>
<organism evidence="6 7">
    <name type="scientific">Moniliophthora roreri</name>
    <name type="common">Frosty pod rot fungus</name>
    <name type="synonym">Monilia roreri</name>
    <dbReference type="NCBI Taxonomy" id="221103"/>
    <lineage>
        <taxon>Eukaryota</taxon>
        <taxon>Fungi</taxon>
        <taxon>Dikarya</taxon>
        <taxon>Basidiomycota</taxon>
        <taxon>Agaricomycotina</taxon>
        <taxon>Agaricomycetes</taxon>
        <taxon>Agaricomycetidae</taxon>
        <taxon>Agaricales</taxon>
        <taxon>Marasmiineae</taxon>
        <taxon>Marasmiaceae</taxon>
        <taxon>Moniliophthora</taxon>
    </lineage>
</organism>
<dbReference type="GO" id="GO:0003887">
    <property type="term" value="F:DNA-directed DNA polymerase activity"/>
    <property type="evidence" value="ECO:0007669"/>
    <property type="project" value="UniProtKB-UniRule"/>
</dbReference>
<sequence length="408" mass="45678">MIPKQGKEFEEESPVRNPYKVRSFQKAISVVEGLDKPIQKAKDVEALKGLGIGSGIQKRISDLLNGNYTPGKVDPVERKNEQKKLLIRLELEKVPYIGPTAAEQLVSKGCESIKDLLKPKYFKELKPTQRIGAKYYQHLQQPVIREEAEAIAELVKETMPADGNVIICGSYRRNFPIASSVVLLIQHPSHVHIPLPSVPPFEKVPEDANPSRFGRTHADFRPKGGYSTRHERSRDPLSSKIVPALEERGLLAEKLQCTAGRWVGIARVPEASDAEAYGGIANINPYNLRRMRKEGVSKVEGRFRKVELALVPEKSLGAALIALTGDVEFNRIIRLQAAKMGLLLNEYGLWKWNEGTWELLTASGNEKEIFAELGMSYVEPEKRNYSYLTKSASRTRPATDLKPALKAY</sequence>
<keyword evidence="3" id="KW-0539">Nucleus</keyword>
<feature type="domain" description="DNA-directed DNA polymerase X" evidence="5">
    <location>
        <begin position="1"/>
        <end position="384"/>
    </location>
</feature>
<dbReference type="GO" id="GO:0046872">
    <property type="term" value="F:metal ion binding"/>
    <property type="evidence" value="ECO:0007669"/>
    <property type="project" value="UniProtKB-UniRule"/>
</dbReference>
<dbReference type="SMART" id="SM00483">
    <property type="entry name" value="POLXc"/>
    <property type="match status" value="1"/>
</dbReference>
<name>A0A0W0GBH5_MONRR</name>
<dbReference type="SUPFAM" id="SSF81585">
    <property type="entry name" value="PsbU/PolX domain-like"/>
    <property type="match status" value="1"/>
</dbReference>
<dbReference type="Gene3D" id="3.30.210.10">
    <property type="entry name" value="DNA polymerase, thumb domain"/>
    <property type="match status" value="1"/>
</dbReference>
<dbReference type="InterPro" id="IPR002054">
    <property type="entry name" value="DNA-dir_DNA_pol_X"/>
</dbReference>
<gene>
    <name evidence="6" type="ORF">WG66_1531</name>
</gene>
<dbReference type="PRINTS" id="PR00870">
    <property type="entry name" value="DNAPOLXBETA"/>
</dbReference>
<protein>
    <recommendedName>
        <fullName evidence="3">DNA polymerase</fullName>
        <ecNumber evidence="3">2.7.7.7</ecNumber>
    </recommendedName>
</protein>
<feature type="region of interest" description="Disordered" evidence="4">
    <location>
        <begin position="211"/>
        <end position="237"/>
    </location>
</feature>
<keyword evidence="3" id="KW-0239">DNA-directed DNA polymerase</keyword>
<dbReference type="SUPFAM" id="SSF47802">
    <property type="entry name" value="DNA polymerase beta, N-terminal domain-like"/>
    <property type="match status" value="1"/>
</dbReference>
<keyword evidence="3" id="KW-0234">DNA repair</keyword>
<dbReference type="SUPFAM" id="SSF81301">
    <property type="entry name" value="Nucleotidyltransferase"/>
    <property type="match status" value="1"/>
</dbReference>
<dbReference type="PANTHER" id="PTHR11276">
    <property type="entry name" value="DNA POLYMERASE TYPE-X FAMILY MEMBER"/>
    <property type="match status" value="1"/>
</dbReference>
<evidence type="ECO:0000313" key="6">
    <source>
        <dbReference type="EMBL" id="KTB45891.1"/>
    </source>
</evidence>
<dbReference type="EMBL" id="LATX01000569">
    <property type="protein sequence ID" value="KTB45891.1"/>
    <property type="molecule type" value="Genomic_DNA"/>
</dbReference>
<evidence type="ECO:0000256" key="2">
    <source>
        <dbReference type="ARBA" id="ARBA00022695"/>
    </source>
</evidence>
<keyword evidence="3" id="KW-0227">DNA damage</keyword>
<comment type="subcellular location">
    <subcellularLocation>
        <location evidence="3">Nucleus</location>
    </subcellularLocation>
</comment>
<dbReference type="PANTHER" id="PTHR11276:SF28">
    <property type="entry name" value="DNA POLYMERASE LAMBDA"/>
    <property type="match status" value="1"/>
</dbReference>
<comment type="catalytic activity">
    <reaction evidence="3">
        <text>DNA(n) + a 2'-deoxyribonucleoside 5'-triphosphate = DNA(n+1) + diphosphate</text>
        <dbReference type="Rhea" id="RHEA:22508"/>
        <dbReference type="Rhea" id="RHEA-COMP:17339"/>
        <dbReference type="Rhea" id="RHEA-COMP:17340"/>
        <dbReference type="ChEBI" id="CHEBI:33019"/>
        <dbReference type="ChEBI" id="CHEBI:61560"/>
        <dbReference type="ChEBI" id="CHEBI:173112"/>
        <dbReference type="EC" id="2.7.7.7"/>
    </reaction>
</comment>
<dbReference type="Gene3D" id="1.10.150.20">
    <property type="entry name" value="5' to 3' exonuclease, C-terminal subdomain"/>
    <property type="match status" value="1"/>
</dbReference>
<dbReference type="Pfam" id="PF14791">
    <property type="entry name" value="DNA_pol_B_thumb"/>
    <property type="match status" value="1"/>
</dbReference>
<keyword evidence="2 3" id="KW-0548">Nucleotidyltransferase</keyword>
<dbReference type="InterPro" id="IPR022312">
    <property type="entry name" value="DNA_pol_X"/>
</dbReference>
<accession>A0A0W0GBH5</accession>
<evidence type="ECO:0000256" key="1">
    <source>
        <dbReference type="ARBA" id="ARBA00022679"/>
    </source>
</evidence>
<comment type="caution">
    <text evidence="6">The sequence shown here is derived from an EMBL/GenBank/DDBJ whole genome shotgun (WGS) entry which is preliminary data.</text>
</comment>
<dbReference type="InterPro" id="IPR029398">
    <property type="entry name" value="PolB_thumb"/>
</dbReference>
<dbReference type="GO" id="GO:0005634">
    <property type="term" value="C:nucleus"/>
    <property type="evidence" value="ECO:0007669"/>
    <property type="project" value="UniProtKB-SubCell"/>
</dbReference>
<proteinExistence type="inferred from homology"/>
<dbReference type="InterPro" id="IPR027421">
    <property type="entry name" value="DNA_pol_lamdba_lyase_dom_sf"/>
</dbReference>
<dbReference type="InterPro" id="IPR043519">
    <property type="entry name" value="NT_sf"/>
</dbReference>